<evidence type="ECO:0000313" key="3">
    <source>
        <dbReference type="Proteomes" id="UP000249547"/>
    </source>
</evidence>
<proteinExistence type="predicted"/>
<sequence>MPFEEKNSEIVSSLVCDSCGAKLEFQPGTQKLRCGYCGTMNEIESGHDYDTTPAHTISTDFAEFVEAEYNTAQGQKVSSYVVSCKQCGATTTMLPNVASDSCPFCTSPLVVNQSDSKQITQPHVVLPFRISDRQAALFLFKWMKSRWFVPNKMLKNADSLVDIRQLKGIYLPYWNFDSNTTTTYTGERGDYYYTTETYTTTVNGKQEIRTRQVRHTRWSRASGTVYLYFDKILVKASASIDAKVERKLEPWRFEDMKAFDERYLSGFRTEVYKTKPEEGFETAKQRMDPGIQSAIRDDIGGDEQRINDYRVTYEDPNIQYAVLPVWISSYKYNNKVYNIYINASTGEVIGQRPYSFWKIFFFILMILGILLLFAVIGQAAG</sequence>
<dbReference type="PANTHER" id="PTHR37826:SF3">
    <property type="entry name" value="J DOMAIN-CONTAINING PROTEIN"/>
    <property type="match status" value="1"/>
</dbReference>
<protein>
    <submittedName>
        <fullName evidence="2">LSD1 subclass zinc finger protein</fullName>
    </submittedName>
</protein>
<dbReference type="EMBL" id="QLLL01000003">
    <property type="protein sequence ID" value="RAJ06707.1"/>
    <property type="molecule type" value="Genomic_DNA"/>
</dbReference>
<evidence type="ECO:0000313" key="2">
    <source>
        <dbReference type="EMBL" id="RAJ06707.1"/>
    </source>
</evidence>
<dbReference type="AlphaFoldDB" id="A0A327QYG4"/>
<keyword evidence="1" id="KW-1133">Transmembrane helix</keyword>
<gene>
    <name evidence="2" type="ORF">LX64_01834</name>
</gene>
<accession>A0A327QYG4</accession>
<name>A0A327QYG4_9BACT</name>
<dbReference type="PANTHER" id="PTHR37826">
    <property type="entry name" value="FLOTILLIN BAND_7_5 DOMAIN PROTEIN"/>
    <property type="match status" value="1"/>
</dbReference>
<evidence type="ECO:0000256" key="1">
    <source>
        <dbReference type="SAM" id="Phobius"/>
    </source>
</evidence>
<dbReference type="OrthoDB" id="3182597at2"/>
<dbReference type="RefSeq" id="WP_111597304.1">
    <property type="nucleotide sequence ID" value="NZ_QLLL01000003.1"/>
</dbReference>
<comment type="caution">
    <text evidence="2">The sequence shown here is derived from an EMBL/GenBank/DDBJ whole genome shotgun (WGS) entry which is preliminary data.</text>
</comment>
<dbReference type="NCBIfam" id="TIGR01053">
    <property type="entry name" value="LSD1"/>
    <property type="match status" value="1"/>
</dbReference>
<keyword evidence="1" id="KW-0812">Transmembrane</keyword>
<reference evidence="2 3" key="1">
    <citation type="submission" date="2018-06" db="EMBL/GenBank/DDBJ databases">
        <title>Genomic Encyclopedia of Archaeal and Bacterial Type Strains, Phase II (KMG-II): from individual species to whole genera.</title>
        <authorList>
            <person name="Goeker M."/>
        </authorList>
    </citation>
    <scope>NUCLEOTIDE SEQUENCE [LARGE SCALE GENOMIC DNA]</scope>
    <source>
        <strain evidence="2 3">DSM 23857</strain>
    </source>
</reference>
<keyword evidence="1" id="KW-0472">Membrane</keyword>
<feature type="transmembrane region" description="Helical" evidence="1">
    <location>
        <begin position="359"/>
        <end position="380"/>
    </location>
</feature>
<dbReference type="Proteomes" id="UP000249547">
    <property type="component" value="Unassembled WGS sequence"/>
</dbReference>
<organism evidence="2 3">
    <name type="scientific">Chitinophaga skermanii</name>
    <dbReference type="NCBI Taxonomy" id="331697"/>
    <lineage>
        <taxon>Bacteria</taxon>
        <taxon>Pseudomonadati</taxon>
        <taxon>Bacteroidota</taxon>
        <taxon>Chitinophagia</taxon>
        <taxon>Chitinophagales</taxon>
        <taxon>Chitinophagaceae</taxon>
        <taxon>Chitinophaga</taxon>
    </lineage>
</organism>
<keyword evidence="3" id="KW-1185">Reference proteome</keyword>